<dbReference type="EMBL" id="CAJOAZ010000192">
    <property type="protein sequence ID" value="CAF3570596.1"/>
    <property type="molecule type" value="Genomic_DNA"/>
</dbReference>
<evidence type="ECO:0000313" key="3">
    <source>
        <dbReference type="EMBL" id="CAF3570596.1"/>
    </source>
</evidence>
<evidence type="ECO:0000313" key="4">
    <source>
        <dbReference type="EMBL" id="CAF3574780.1"/>
    </source>
</evidence>
<dbReference type="Proteomes" id="UP000663845">
    <property type="component" value="Unassembled WGS sequence"/>
</dbReference>
<name>A0A818LU82_9BILA</name>
<comment type="caution">
    <text evidence="3">The sequence shown here is derived from an EMBL/GenBank/DDBJ whole genome shotgun (WGS) entry which is preliminary data.</text>
</comment>
<sequence length="92" mass="10336">MNVTSSTTLDSVSILLLSLKRICRNLSHLLNALDADVDLFEHILTQVASSIHESSSSSSSIENDQDIERIEDFYERLCDEQLEPKSPRVTTL</sequence>
<dbReference type="EMBL" id="CAJNOG010000097">
    <property type="protein sequence ID" value="CAF0936414.1"/>
    <property type="molecule type" value="Genomic_DNA"/>
</dbReference>
<accession>A0A818LU82</accession>
<dbReference type="OrthoDB" id="10030111at2759"/>
<dbReference type="EMBL" id="CAJOAY010000182">
    <property type="protein sequence ID" value="CAF3574780.1"/>
    <property type="molecule type" value="Genomic_DNA"/>
</dbReference>
<dbReference type="Proteomes" id="UP000663891">
    <property type="component" value="Unassembled WGS sequence"/>
</dbReference>
<dbReference type="Proteomes" id="UP000663881">
    <property type="component" value="Unassembled WGS sequence"/>
</dbReference>
<gene>
    <name evidence="1" type="ORF">JYZ213_LOCUS12472</name>
    <name evidence="4" type="ORF">OKA104_LOCUS5290</name>
    <name evidence="3" type="ORF">OXD698_LOCUS4886</name>
    <name evidence="2" type="ORF">VCS650_LOCUS22265</name>
</gene>
<dbReference type="AlphaFoldDB" id="A0A818LU82"/>
<protein>
    <submittedName>
        <fullName evidence="3">Uncharacterized protein</fullName>
    </submittedName>
</protein>
<reference evidence="3" key="1">
    <citation type="submission" date="2021-02" db="EMBL/GenBank/DDBJ databases">
        <authorList>
            <person name="Nowell W R."/>
        </authorList>
    </citation>
    <scope>NUCLEOTIDE SEQUENCE</scope>
</reference>
<evidence type="ECO:0000313" key="5">
    <source>
        <dbReference type="Proteomes" id="UP000663844"/>
    </source>
</evidence>
<evidence type="ECO:0000313" key="1">
    <source>
        <dbReference type="EMBL" id="CAF0936414.1"/>
    </source>
</evidence>
<proteinExistence type="predicted"/>
<evidence type="ECO:0000313" key="2">
    <source>
        <dbReference type="EMBL" id="CAF1140933.1"/>
    </source>
</evidence>
<organism evidence="3 5">
    <name type="scientific">Adineta steineri</name>
    <dbReference type="NCBI Taxonomy" id="433720"/>
    <lineage>
        <taxon>Eukaryota</taxon>
        <taxon>Metazoa</taxon>
        <taxon>Spiralia</taxon>
        <taxon>Gnathifera</taxon>
        <taxon>Rotifera</taxon>
        <taxon>Eurotatoria</taxon>
        <taxon>Bdelloidea</taxon>
        <taxon>Adinetida</taxon>
        <taxon>Adinetidae</taxon>
        <taxon>Adineta</taxon>
    </lineage>
</organism>
<dbReference type="Proteomes" id="UP000663844">
    <property type="component" value="Unassembled WGS sequence"/>
</dbReference>
<dbReference type="EMBL" id="CAJNON010000249">
    <property type="protein sequence ID" value="CAF1140933.1"/>
    <property type="molecule type" value="Genomic_DNA"/>
</dbReference>